<keyword evidence="2" id="KW-1185">Reference proteome</keyword>
<protein>
    <submittedName>
        <fullName evidence="1">Imm47 family immunity protein</fullName>
    </submittedName>
</protein>
<evidence type="ECO:0000313" key="2">
    <source>
        <dbReference type="Proteomes" id="UP001631969"/>
    </source>
</evidence>
<dbReference type="EMBL" id="JBJURJ010000007">
    <property type="protein sequence ID" value="MFM9329131.1"/>
    <property type="molecule type" value="Genomic_DNA"/>
</dbReference>
<evidence type="ECO:0000313" key="1">
    <source>
        <dbReference type="EMBL" id="MFM9329131.1"/>
    </source>
</evidence>
<comment type="caution">
    <text evidence="1">The sequence shown here is derived from an EMBL/GenBank/DDBJ whole genome shotgun (WGS) entry which is preliminary data.</text>
</comment>
<proteinExistence type="predicted"/>
<accession>A0ACC7NZL4</accession>
<reference evidence="1" key="1">
    <citation type="submission" date="2024-12" db="EMBL/GenBank/DDBJ databases">
        <authorList>
            <person name="Wu N."/>
        </authorList>
    </citation>
    <scope>NUCLEOTIDE SEQUENCE</scope>
    <source>
        <strain evidence="1">P15</strain>
    </source>
</reference>
<dbReference type="Proteomes" id="UP001631969">
    <property type="component" value="Unassembled WGS sequence"/>
</dbReference>
<organism evidence="1 2">
    <name type="scientific">Paenibacillus mesotrionivorans</name>
    <dbReference type="NCBI Taxonomy" id="3160968"/>
    <lineage>
        <taxon>Bacteria</taxon>
        <taxon>Bacillati</taxon>
        <taxon>Bacillota</taxon>
        <taxon>Bacilli</taxon>
        <taxon>Bacillales</taxon>
        <taxon>Paenibacillaceae</taxon>
        <taxon>Paenibacillus</taxon>
    </lineage>
</organism>
<gene>
    <name evidence="1" type="primary">imm47</name>
    <name evidence="1" type="ORF">ACI1P1_12620</name>
</gene>
<name>A0ACC7NZL4_9BACL</name>
<sequence length="265" mass="29651">MNAANLLEKGNWYGTCDPSGDIASLRAALAEASAETDIALIITELFKLGDFAAKAMFIQQMNTTKNEGLMNAYIRLFCLVASHQDLMKVENLAFLSDLSEQNADTFASSAVHTLSYEAVPYLLAMLDEWEDTNVEETIRNALDIFLNYSDELDENAAVDEIGQFYLDLMKKVDADKYYYYSAPVFPAPLAKKLIEKSAASRHEQAPLGTHLIPSLLSIWSGINCPIEYNTVVDDRLLEGVYHYVQALSEMDWEAGVKYFYGHPIV</sequence>